<dbReference type="Gene3D" id="3.40.50.720">
    <property type="entry name" value="NAD(P)-binding Rossmann-like Domain"/>
    <property type="match status" value="1"/>
</dbReference>
<organism evidence="2 3">
    <name type="scientific">Cylindrotheca closterium</name>
    <dbReference type="NCBI Taxonomy" id="2856"/>
    <lineage>
        <taxon>Eukaryota</taxon>
        <taxon>Sar</taxon>
        <taxon>Stramenopiles</taxon>
        <taxon>Ochrophyta</taxon>
        <taxon>Bacillariophyta</taxon>
        <taxon>Bacillariophyceae</taxon>
        <taxon>Bacillariophycidae</taxon>
        <taxon>Bacillariales</taxon>
        <taxon>Bacillariaceae</taxon>
        <taxon>Cylindrotheca</taxon>
    </lineage>
</organism>
<dbReference type="PANTHER" id="PTHR15020:SF11">
    <property type="entry name" value="OS06G0360300 PROTEIN"/>
    <property type="match status" value="1"/>
</dbReference>
<dbReference type="AlphaFoldDB" id="A0AAD2FZU8"/>
<reference evidence="2" key="1">
    <citation type="submission" date="2023-08" db="EMBL/GenBank/DDBJ databases">
        <authorList>
            <person name="Audoor S."/>
            <person name="Bilcke G."/>
        </authorList>
    </citation>
    <scope>NUCLEOTIDE SEQUENCE</scope>
</reference>
<proteinExistence type="predicted"/>
<protein>
    <recommendedName>
        <fullName evidence="1">NAD(P)-binding domain-containing protein</fullName>
    </recommendedName>
</protein>
<sequence length="259" mass="28498">MSPPAKRSLVILYGIGGLSDVGRHAILAALEKPEVSKITVITEHPEKLDEKKWESHGEKSNPFNNPEFAPRLTMVKVEGSWKKPQDNFATHFAGADAVISCLGHRQPGIQNKELLKKGLIACDGNKQVIQAMKEAKVERAVVISSMGLKGDDGAWPHWAAKVLKYMLKTVARKARKDLEAMEALYLESPLDYLFVRPVGISEEREPVGTYFVQDPGNKKEVVGGDTAKIDVARFMVEQALNPTFHKTSKVVGSEPGSPM</sequence>
<dbReference type="Pfam" id="PF13460">
    <property type="entry name" value="NAD_binding_10"/>
    <property type="match status" value="1"/>
</dbReference>
<dbReference type="EMBL" id="CAKOGP040001969">
    <property type="protein sequence ID" value="CAJ1958220.1"/>
    <property type="molecule type" value="Genomic_DNA"/>
</dbReference>
<keyword evidence="3" id="KW-1185">Reference proteome</keyword>
<comment type="caution">
    <text evidence="2">The sequence shown here is derived from an EMBL/GenBank/DDBJ whole genome shotgun (WGS) entry which is preliminary data.</text>
</comment>
<feature type="domain" description="NAD(P)-binding" evidence="1">
    <location>
        <begin position="70"/>
        <end position="242"/>
    </location>
</feature>
<dbReference type="SUPFAM" id="SSF51735">
    <property type="entry name" value="NAD(P)-binding Rossmann-fold domains"/>
    <property type="match status" value="1"/>
</dbReference>
<name>A0AAD2FZU8_9STRA</name>
<evidence type="ECO:0000259" key="1">
    <source>
        <dbReference type="Pfam" id="PF13460"/>
    </source>
</evidence>
<dbReference type="InterPro" id="IPR016040">
    <property type="entry name" value="NAD(P)-bd_dom"/>
</dbReference>
<accession>A0AAD2FZU8</accession>
<gene>
    <name evidence="2" type="ORF">CYCCA115_LOCUS17082</name>
</gene>
<dbReference type="Proteomes" id="UP001295423">
    <property type="component" value="Unassembled WGS sequence"/>
</dbReference>
<dbReference type="InterPro" id="IPR036291">
    <property type="entry name" value="NAD(P)-bd_dom_sf"/>
</dbReference>
<evidence type="ECO:0000313" key="2">
    <source>
        <dbReference type="EMBL" id="CAJ1958220.1"/>
    </source>
</evidence>
<evidence type="ECO:0000313" key="3">
    <source>
        <dbReference type="Proteomes" id="UP001295423"/>
    </source>
</evidence>
<dbReference type="PANTHER" id="PTHR15020">
    <property type="entry name" value="FLAVIN REDUCTASE-RELATED"/>
    <property type="match status" value="1"/>
</dbReference>